<evidence type="ECO:0000313" key="3">
    <source>
        <dbReference type="EMBL" id="KAJ7755798.1"/>
    </source>
</evidence>
<dbReference type="Proteomes" id="UP001215598">
    <property type="component" value="Unassembled WGS sequence"/>
</dbReference>
<name>A0AAD7J488_9AGAR</name>
<dbReference type="EMBL" id="JARKIB010000048">
    <property type="protein sequence ID" value="KAJ7755798.1"/>
    <property type="molecule type" value="Genomic_DNA"/>
</dbReference>
<protein>
    <submittedName>
        <fullName evidence="3">Uncharacterized protein</fullName>
    </submittedName>
</protein>
<proteinExistence type="predicted"/>
<evidence type="ECO:0000313" key="5">
    <source>
        <dbReference type="Proteomes" id="UP001215598"/>
    </source>
</evidence>
<evidence type="ECO:0000256" key="1">
    <source>
        <dbReference type="SAM" id="MobiDB-lite"/>
    </source>
</evidence>
<dbReference type="EMBL" id="JARKIB010000002">
    <property type="protein sequence ID" value="KAJ7784114.1"/>
    <property type="molecule type" value="Genomic_DNA"/>
</dbReference>
<dbReference type="AlphaFoldDB" id="A0AAD7J488"/>
<keyword evidence="5" id="KW-1185">Reference proteome</keyword>
<organism evidence="3 5">
    <name type="scientific">Mycena metata</name>
    <dbReference type="NCBI Taxonomy" id="1033252"/>
    <lineage>
        <taxon>Eukaryota</taxon>
        <taxon>Fungi</taxon>
        <taxon>Dikarya</taxon>
        <taxon>Basidiomycota</taxon>
        <taxon>Agaricomycotina</taxon>
        <taxon>Agaricomycetes</taxon>
        <taxon>Agaricomycetidae</taxon>
        <taxon>Agaricales</taxon>
        <taxon>Marasmiineae</taxon>
        <taxon>Mycenaceae</taxon>
        <taxon>Mycena</taxon>
    </lineage>
</organism>
<feature type="chain" id="PRO_5042441930" evidence="2">
    <location>
        <begin position="21"/>
        <end position="217"/>
    </location>
</feature>
<evidence type="ECO:0000256" key="2">
    <source>
        <dbReference type="SAM" id="SignalP"/>
    </source>
</evidence>
<reference evidence="3" key="1">
    <citation type="submission" date="2023-03" db="EMBL/GenBank/DDBJ databases">
        <title>Massive genome expansion in bonnet fungi (Mycena s.s.) driven by repeated elements and novel gene families across ecological guilds.</title>
        <authorList>
            <consortium name="Lawrence Berkeley National Laboratory"/>
            <person name="Harder C.B."/>
            <person name="Miyauchi S."/>
            <person name="Viragh M."/>
            <person name="Kuo A."/>
            <person name="Thoen E."/>
            <person name="Andreopoulos B."/>
            <person name="Lu D."/>
            <person name="Skrede I."/>
            <person name="Drula E."/>
            <person name="Henrissat B."/>
            <person name="Morin E."/>
            <person name="Kohler A."/>
            <person name="Barry K."/>
            <person name="LaButti K."/>
            <person name="Morin E."/>
            <person name="Salamov A."/>
            <person name="Lipzen A."/>
            <person name="Mereny Z."/>
            <person name="Hegedus B."/>
            <person name="Baldrian P."/>
            <person name="Stursova M."/>
            <person name="Weitz H."/>
            <person name="Taylor A."/>
            <person name="Grigoriev I.V."/>
            <person name="Nagy L.G."/>
            <person name="Martin F."/>
            <person name="Kauserud H."/>
        </authorList>
    </citation>
    <scope>NUCLEOTIDE SEQUENCE</scope>
    <source>
        <strain evidence="3">CBHHK182m</strain>
    </source>
</reference>
<keyword evidence="2" id="KW-0732">Signal</keyword>
<gene>
    <name evidence="4" type="ORF">B0H16DRAFT_1491393</name>
    <name evidence="3" type="ORF">B0H16DRAFT_1539700</name>
</gene>
<accession>A0AAD7J488</accession>
<evidence type="ECO:0000313" key="4">
    <source>
        <dbReference type="EMBL" id="KAJ7784114.1"/>
    </source>
</evidence>
<feature type="region of interest" description="Disordered" evidence="1">
    <location>
        <begin position="115"/>
        <end position="199"/>
    </location>
</feature>
<comment type="caution">
    <text evidence="3">The sequence shown here is derived from an EMBL/GenBank/DDBJ whole genome shotgun (WGS) entry which is preliminary data.</text>
</comment>
<sequence>MKSIVAPLAVLGSFVGAVYAQTALIINTPIPAPVQCQPTLLTWGGGQEPYFISIVDPNDKTTTLVDFGQLSNTSLTWVDLLPAGTDMLLTIKDNTGLSQSSAAFTVGTGGSASCLTTTSSSGSQSGSSTGSAPKSTSTSTTVVSTTTTSTAVTTPVTSPSATSTSPKASSTATLLSHSGSASASAPGTSQTPSGSGANSIPAAAAAAVVGAVFAALF</sequence>
<feature type="signal peptide" evidence="2">
    <location>
        <begin position="1"/>
        <end position="20"/>
    </location>
</feature>